<dbReference type="GO" id="GO:0042162">
    <property type="term" value="F:telomeric DNA binding"/>
    <property type="evidence" value="ECO:0007669"/>
    <property type="project" value="TreeGrafter"/>
</dbReference>
<feature type="compositionally biased region" description="Basic and acidic residues" evidence="14">
    <location>
        <begin position="109"/>
        <end position="121"/>
    </location>
</feature>
<reference evidence="16 17" key="1">
    <citation type="journal article" date="2016" name="BMC Genomics">
        <title>Genome sequencing and secondary metabolism of the postharvest pathogen Penicillium griseofulvum.</title>
        <authorList>
            <person name="Banani H."/>
            <person name="Marcet-Houben M."/>
            <person name="Ballester A.R."/>
            <person name="Abbruscato P."/>
            <person name="Gonzalez-Candelas L."/>
            <person name="Gabaldon T."/>
            <person name="Spadaro D."/>
        </authorList>
    </citation>
    <scope>NUCLEOTIDE SEQUENCE [LARGE SCALE GENOMIC DNA]</scope>
    <source>
        <strain evidence="16 17">PG3</strain>
    </source>
</reference>
<comment type="function">
    <text evidence="13">Telomerase is a ribonucleoprotein enzyme essential for the replication of chromosome termini in most eukaryotes. It elongates telomeres. It is a reverse transcriptase that adds simple sequence repeats to chromosome ends by copying a template sequence within the RNA component of the enzyme.</text>
</comment>
<dbReference type="GO" id="GO:0007004">
    <property type="term" value="P:telomere maintenance via telomerase"/>
    <property type="evidence" value="ECO:0007669"/>
    <property type="project" value="TreeGrafter"/>
</dbReference>
<dbReference type="OrthoDB" id="289721at2759"/>
<feature type="compositionally biased region" description="Polar residues" evidence="14">
    <location>
        <begin position="14"/>
        <end position="26"/>
    </location>
</feature>
<comment type="catalytic activity">
    <reaction evidence="12 13">
        <text>DNA(n) + a 2'-deoxyribonucleoside 5'-triphosphate = DNA(n+1) + diphosphate</text>
        <dbReference type="Rhea" id="RHEA:22508"/>
        <dbReference type="Rhea" id="RHEA-COMP:17339"/>
        <dbReference type="Rhea" id="RHEA-COMP:17340"/>
        <dbReference type="ChEBI" id="CHEBI:33019"/>
        <dbReference type="ChEBI" id="CHEBI:61560"/>
        <dbReference type="ChEBI" id="CHEBI:173112"/>
        <dbReference type="EC" id="2.7.7.49"/>
    </reaction>
</comment>
<feature type="domain" description="Reverse transcriptase" evidence="15">
    <location>
        <begin position="694"/>
        <end position="1034"/>
    </location>
</feature>
<evidence type="ECO:0000256" key="4">
    <source>
        <dbReference type="ARBA" id="ARBA00022454"/>
    </source>
</evidence>
<evidence type="ECO:0000259" key="15">
    <source>
        <dbReference type="PROSITE" id="PS50878"/>
    </source>
</evidence>
<dbReference type="Gene3D" id="3.30.70.2630">
    <property type="match status" value="1"/>
</dbReference>
<dbReference type="Proteomes" id="UP000070168">
    <property type="component" value="Unassembled WGS sequence"/>
</dbReference>
<keyword evidence="9 13" id="KW-0779">Telomere</keyword>
<comment type="similarity">
    <text evidence="1 13">Belongs to the reverse transcriptase family. Telomerase subfamily.</text>
</comment>
<keyword evidence="6 13" id="KW-0548">Nucleotidyltransferase</keyword>
<dbReference type="InterPro" id="IPR003545">
    <property type="entry name" value="Telomerase_RT"/>
</dbReference>
<feature type="region of interest" description="Disordered" evidence="14">
    <location>
        <begin position="109"/>
        <end position="141"/>
    </location>
</feature>
<evidence type="ECO:0000256" key="10">
    <source>
        <dbReference type="ARBA" id="ARBA00022918"/>
    </source>
</evidence>
<evidence type="ECO:0000256" key="8">
    <source>
        <dbReference type="ARBA" id="ARBA00022842"/>
    </source>
</evidence>
<keyword evidence="5 13" id="KW-0808">Transferase</keyword>
<gene>
    <name evidence="16" type="ORF">PGRI_011550</name>
</gene>
<dbReference type="Pfam" id="PF12009">
    <property type="entry name" value="Telomerase_RBD"/>
    <property type="match status" value="1"/>
</dbReference>
<dbReference type="PANTHER" id="PTHR12066">
    <property type="entry name" value="TELOMERASE REVERSE TRANSCRIPTASE"/>
    <property type="match status" value="1"/>
</dbReference>
<comment type="caution">
    <text evidence="16">The sequence shown here is derived from an EMBL/GenBank/DDBJ whole genome shotgun (WGS) entry which is preliminary data.</text>
</comment>
<feature type="region of interest" description="Disordered" evidence="14">
    <location>
        <begin position="1"/>
        <end position="38"/>
    </location>
</feature>
<dbReference type="GO" id="GO:0046872">
    <property type="term" value="F:metal ion binding"/>
    <property type="evidence" value="ECO:0007669"/>
    <property type="project" value="UniProtKB-KW"/>
</dbReference>
<dbReference type="PRINTS" id="PR01365">
    <property type="entry name" value="TELOMERASERT"/>
</dbReference>
<proteinExistence type="inferred from homology"/>
<dbReference type="AlphaFoldDB" id="A0A135LE95"/>
<dbReference type="InterPro" id="IPR043502">
    <property type="entry name" value="DNA/RNA_pol_sf"/>
</dbReference>
<keyword evidence="4 13" id="KW-0158">Chromosome</keyword>
<dbReference type="OMA" id="FDTIPQE"/>
<accession>A0A135LE95</accession>
<dbReference type="RefSeq" id="XP_040645821.1">
    <property type="nucleotide sequence ID" value="XM_040788868.1"/>
</dbReference>
<evidence type="ECO:0000256" key="13">
    <source>
        <dbReference type="RuleBase" id="RU365061"/>
    </source>
</evidence>
<dbReference type="GO" id="GO:0000333">
    <property type="term" value="C:telomerase catalytic core complex"/>
    <property type="evidence" value="ECO:0007669"/>
    <property type="project" value="TreeGrafter"/>
</dbReference>
<evidence type="ECO:0000256" key="5">
    <source>
        <dbReference type="ARBA" id="ARBA00022679"/>
    </source>
</evidence>
<dbReference type="EMBL" id="LHQR01000065">
    <property type="protein sequence ID" value="KXG47285.1"/>
    <property type="molecule type" value="Genomic_DNA"/>
</dbReference>
<protein>
    <recommendedName>
        <fullName evidence="3 13">Telomerase reverse transcriptase</fullName>
        <ecNumber evidence="2 13">2.7.7.49</ecNumber>
    </recommendedName>
    <alternativeName>
        <fullName evidence="13">Telomerase catalytic subunit</fullName>
    </alternativeName>
</protein>
<evidence type="ECO:0000256" key="2">
    <source>
        <dbReference type="ARBA" id="ARBA00012493"/>
    </source>
</evidence>
<dbReference type="GO" id="GO:0070034">
    <property type="term" value="F:telomerase RNA binding"/>
    <property type="evidence" value="ECO:0007669"/>
    <property type="project" value="TreeGrafter"/>
</dbReference>
<name>A0A135LE95_PENPA</name>
<comment type="subcellular location">
    <subcellularLocation>
        <location evidence="13">Nucleus</location>
    </subcellularLocation>
    <subcellularLocation>
        <location evidence="13">Chromosome</location>
        <location evidence="13">Telomere</location>
    </subcellularLocation>
</comment>
<evidence type="ECO:0000256" key="6">
    <source>
        <dbReference type="ARBA" id="ARBA00022695"/>
    </source>
</evidence>
<evidence type="ECO:0000256" key="11">
    <source>
        <dbReference type="ARBA" id="ARBA00023242"/>
    </source>
</evidence>
<evidence type="ECO:0000256" key="12">
    <source>
        <dbReference type="ARBA" id="ARBA00048173"/>
    </source>
</evidence>
<dbReference type="Gene3D" id="1.10.357.90">
    <property type="match status" value="1"/>
</dbReference>
<dbReference type="GeneID" id="63704168"/>
<dbReference type="GO" id="GO:0000781">
    <property type="term" value="C:chromosome, telomeric region"/>
    <property type="evidence" value="ECO:0007669"/>
    <property type="project" value="UniProtKB-SubCell"/>
</dbReference>
<dbReference type="EC" id="2.7.7.49" evidence="2 13"/>
<dbReference type="GO" id="GO:0003720">
    <property type="term" value="F:telomerase activity"/>
    <property type="evidence" value="ECO:0007669"/>
    <property type="project" value="InterPro"/>
</dbReference>
<evidence type="ECO:0000313" key="17">
    <source>
        <dbReference type="Proteomes" id="UP000070168"/>
    </source>
</evidence>
<dbReference type="Pfam" id="PF21399">
    <property type="entry name" value="TERT_C"/>
    <property type="match status" value="1"/>
</dbReference>
<evidence type="ECO:0000256" key="9">
    <source>
        <dbReference type="ARBA" id="ARBA00022895"/>
    </source>
</evidence>
<evidence type="ECO:0000256" key="7">
    <source>
        <dbReference type="ARBA" id="ARBA00022723"/>
    </source>
</evidence>
<evidence type="ECO:0000313" key="16">
    <source>
        <dbReference type="EMBL" id="KXG47285.1"/>
    </source>
</evidence>
<dbReference type="PROSITE" id="PS50878">
    <property type="entry name" value="RT_POL"/>
    <property type="match status" value="1"/>
</dbReference>
<evidence type="ECO:0000256" key="1">
    <source>
        <dbReference type="ARBA" id="ARBA00008001"/>
    </source>
</evidence>
<dbReference type="STRING" id="5078.A0A135LE95"/>
<keyword evidence="10 13" id="KW-0695">RNA-directed DNA polymerase</keyword>
<dbReference type="InterPro" id="IPR000477">
    <property type="entry name" value="RT_dom"/>
</dbReference>
<keyword evidence="7 13" id="KW-0479">Metal-binding</keyword>
<sequence length="1231" mass="139901">MGKKRKRPIKDRGPTSSSHIGITTSPGRFRNPHGPISLETKTSHPVISLYYRHVVPLREYLLQQLPVTSKSRRRRILTLDSREDQDSNAQSETLAELLDSTLVGVLKESSETLNSERHREYSSFNESQSRSILTSTDTGPTSPQSEVVDFVIWKLFNHNNGPYQKHQHLLTYGFQRQSIGRSAQATSIPGIVSQFRNQNVEVLTRGAWAEVLGLLGSNGEDIMMQLLFDCGIFAAIDAQRGIYYQLSGLPLSDLEPLSDSLGDNRCAATAQGPTPISDQTHPKKKAERKQNSDKTLQTPNSIVFLRRRILYGRAESKKEVSSGLGQTHVLSRFSSLDSIAQTVHVMKYIFPRQFGLLNVFTLSPDAREKMDASKSFMFRESEISRLEEEKRLQRPQLGNQFTDADCGSLGNVKVPKRLRGITIELVWKLRKCNAQCSYGQLLRYYCPTEQTGPRRLGAFAVTSTPDAEKREPISSLQSNLVTQVQINRPSSSDRSAQTLGDVSGSDPHIVADPSEIDANQPVIRKTQVSLTDYATPASSVSAFCRAVIQKLIPRQFWGVGPDGISNFKLVLRHVDRFIKLRRFESLSLHEVCKGVKITSIPWLEPAQVQTTSPSETRSKIALSDLHKRTELLHEFMFWIFDSILIPLIRSHFYVTESQTHRNRLFYFRHDLWQHLTQQPFGDLKATMFEELEPDQAQRVLARRSIGFGALRLLPKSTGLRPILNLRKQLWKKSTWNRGMYRTASINSSITPIYSMLTYERQKAPAKLGSSMLSVGDMHRRLKAYKQQLSKRLPLVSKPWRTKLPPMYFVKLDIKACFDTIPQKRLLDLIEDLVSEESYRISKYMEFQPPAPTAQQEKPTRRYRSRAAPAMRPQRLPDFVNSGGAARKANTVFVDNQVPQERDADSLLELLDEHVRNNLVKIGKKYFRQRNGIPQGSVLSSILCNFFYAELERKVLGFIKPEDSLLLRLVDDFLLITPDVAVAMQFLEVMIRGQPLYGVQVNPAKSMANFSAAVDGILLPRLEAGPLFPYCGSLIDTHTLEFHRDRDRILEGGESAAATLSNTLTVEATRLPGRTFYRKVLSSFRLQLHPMYIDDEHNSRSVVLANLYCSFITSAMKMYRYMKSLRGRAHPGPAIITQTIRDLISQTADTIQARRAGNSESSFSCFVQRSHLQYLASAAFRFVLKRKQTRYSVVLRWLDSLIKDARPMSDSEALRMTQVVKRGNAMFEEWRF</sequence>
<dbReference type="SMART" id="SM00975">
    <property type="entry name" value="Telomerase_RBD"/>
    <property type="match status" value="1"/>
</dbReference>
<keyword evidence="8 13" id="KW-0460">Magnesium</keyword>
<dbReference type="PANTHER" id="PTHR12066:SF0">
    <property type="entry name" value="TELOMERASE REVERSE TRANSCRIPTASE"/>
    <property type="match status" value="1"/>
</dbReference>
<feature type="region of interest" description="Disordered" evidence="14">
    <location>
        <begin position="262"/>
        <end position="294"/>
    </location>
</feature>
<dbReference type="CDD" id="cd01648">
    <property type="entry name" value="TERT"/>
    <property type="match status" value="1"/>
</dbReference>
<feature type="compositionally biased region" description="Polar residues" evidence="14">
    <location>
        <begin position="122"/>
        <end position="141"/>
    </location>
</feature>
<evidence type="ECO:0000256" key="3">
    <source>
        <dbReference type="ARBA" id="ARBA00016182"/>
    </source>
</evidence>
<keyword evidence="11 13" id="KW-0539">Nucleus</keyword>
<dbReference type="SUPFAM" id="SSF56672">
    <property type="entry name" value="DNA/RNA polymerases"/>
    <property type="match status" value="1"/>
</dbReference>
<keyword evidence="17" id="KW-1185">Reference proteome</keyword>
<evidence type="ECO:0000256" key="14">
    <source>
        <dbReference type="SAM" id="MobiDB-lite"/>
    </source>
</evidence>
<dbReference type="InterPro" id="IPR049139">
    <property type="entry name" value="TERT_C"/>
</dbReference>
<dbReference type="Gene3D" id="1.10.132.70">
    <property type="match status" value="1"/>
</dbReference>
<organism evidence="16 17">
    <name type="scientific">Penicillium patulum</name>
    <name type="common">Penicillium griseofulvum</name>
    <dbReference type="NCBI Taxonomy" id="5078"/>
    <lineage>
        <taxon>Eukaryota</taxon>
        <taxon>Fungi</taxon>
        <taxon>Dikarya</taxon>
        <taxon>Ascomycota</taxon>
        <taxon>Pezizomycotina</taxon>
        <taxon>Eurotiomycetes</taxon>
        <taxon>Eurotiomycetidae</taxon>
        <taxon>Eurotiales</taxon>
        <taxon>Aspergillaceae</taxon>
        <taxon>Penicillium</taxon>
    </lineage>
</organism>
<dbReference type="InterPro" id="IPR021891">
    <property type="entry name" value="Telomerase_RBD"/>
</dbReference>